<proteinExistence type="predicted"/>
<dbReference type="InterPro" id="IPR052552">
    <property type="entry name" value="YeaO-like"/>
</dbReference>
<sequence>MTDAKSRTHTVRLKRAYDEVAKADGFRILVDRIWPRGVSKDKAQIDEWVKEVGPSTDLRKWFGHDPDKFDEFARKYKQELSGSDAWKDLQSLVADHSTVTLVYSAKDEKHNQAVVLKDLLT</sequence>
<dbReference type="PANTHER" id="PTHR36849">
    <property type="entry name" value="CYTOPLASMIC PROTEIN-RELATED"/>
    <property type="match status" value="1"/>
</dbReference>
<organism evidence="1 2">
    <name type="scientific">Spelaeicoccus albus</name>
    <dbReference type="NCBI Taxonomy" id="1280376"/>
    <lineage>
        <taxon>Bacteria</taxon>
        <taxon>Bacillati</taxon>
        <taxon>Actinomycetota</taxon>
        <taxon>Actinomycetes</taxon>
        <taxon>Micrococcales</taxon>
        <taxon>Brevibacteriaceae</taxon>
        <taxon>Spelaeicoccus</taxon>
    </lineage>
</organism>
<gene>
    <name evidence="1" type="ORF">BJY26_000364</name>
</gene>
<dbReference type="RefSeq" id="WP_237248831.1">
    <property type="nucleotide sequence ID" value="NZ_JACBZP010000001.1"/>
</dbReference>
<dbReference type="Pfam" id="PF22752">
    <property type="entry name" value="DUF488-N3i"/>
    <property type="match status" value="1"/>
</dbReference>
<evidence type="ECO:0000313" key="2">
    <source>
        <dbReference type="Proteomes" id="UP000539111"/>
    </source>
</evidence>
<evidence type="ECO:0000313" key="1">
    <source>
        <dbReference type="EMBL" id="NYI66058.1"/>
    </source>
</evidence>
<name>A0A7Z0AAG2_9MICO</name>
<dbReference type="EMBL" id="JACBZP010000001">
    <property type="protein sequence ID" value="NYI66058.1"/>
    <property type="molecule type" value="Genomic_DNA"/>
</dbReference>
<dbReference type="PANTHER" id="PTHR36849:SF1">
    <property type="entry name" value="CYTOPLASMIC PROTEIN"/>
    <property type="match status" value="1"/>
</dbReference>
<keyword evidence="2" id="KW-1185">Reference proteome</keyword>
<reference evidence="1 2" key="1">
    <citation type="submission" date="2020-07" db="EMBL/GenBank/DDBJ databases">
        <title>Sequencing the genomes of 1000 actinobacteria strains.</title>
        <authorList>
            <person name="Klenk H.-P."/>
        </authorList>
    </citation>
    <scope>NUCLEOTIDE SEQUENCE [LARGE SCALE GENOMIC DNA]</scope>
    <source>
        <strain evidence="1 2">DSM 26341</strain>
    </source>
</reference>
<protein>
    <submittedName>
        <fullName evidence="1">Uncharacterized protein YeaO (DUF488 family)</fullName>
    </submittedName>
</protein>
<dbReference type="Proteomes" id="UP000539111">
    <property type="component" value="Unassembled WGS sequence"/>
</dbReference>
<accession>A0A7Z0AAG2</accession>
<comment type="caution">
    <text evidence="1">The sequence shown here is derived from an EMBL/GenBank/DDBJ whole genome shotgun (WGS) entry which is preliminary data.</text>
</comment>
<dbReference type="AlphaFoldDB" id="A0A7Z0AAG2"/>